<dbReference type="GeneID" id="58788009"/>
<gene>
    <name evidence="1" type="ORF">TCARB_1852</name>
</gene>
<dbReference type="KEGG" id="tcb:TCARB_1852"/>
<name>A0A3G1A917_9CREN</name>
<protein>
    <submittedName>
        <fullName evidence="1">Uncharacterized protein</fullName>
    </submittedName>
</protein>
<reference evidence="2" key="1">
    <citation type="book" date="2010" name="EXTREMOPHILES" publisher="0:0-0">
        <title>Complete genome sequences of ten hyperthermophilic archaea reveal their metabolic capabilities and possible ecological roles.</title>
        <editorList>
            <person name="?"/>
        </editorList>
        <authorList>
            <person name="Ravin N.V."/>
            <person name="Mardanov A.V."/>
            <person name="Bonch-Osmolovskaya E.A."/>
            <person name="Skryabin K.G."/>
        </authorList>
    </citation>
    <scope>NUCLEOTIDE SEQUENCE [LARGE SCALE GENOMIC DNA]</scope>
    <source>
        <strain evidence="2">1505</strain>
    </source>
</reference>
<evidence type="ECO:0000313" key="1">
    <source>
        <dbReference type="EMBL" id="AJB42888.1"/>
    </source>
</evidence>
<dbReference type="Proteomes" id="UP000266720">
    <property type="component" value="Chromosome"/>
</dbReference>
<evidence type="ECO:0000313" key="2">
    <source>
        <dbReference type="Proteomes" id="UP000266720"/>
    </source>
</evidence>
<dbReference type="AlphaFoldDB" id="A0A3G1A917"/>
<organism evidence="1 2">
    <name type="scientific">Thermofilum adornatum 1505</name>
    <dbReference type="NCBI Taxonomy" id="697581"/>
    <lineage>
        <taxon>Archaea</taxon>
        <taxon>Thermoproteota</taxon>
        <taxon>Thermoprotei</taxon>
        <taxon>Thermofilales</taxon>
        <taxon>Thermofilaceae</taxon>
        <taxon>Thermofilum</taxon>
    </lineage>
</organism>
<proteinExistence type="predicted"/>
<accession>A0A3G1A917</accession>
<sequence length="52" mass="5917">MLEEVESRIEKTQRTLKSLNNHSNVSAQDLVEYMSTDTTHAKARRDIDPGNS</sequence>
<dbReference type="EMBL" id="CP007493">
    <property type="protein sequence ID" value="AJB42888.1"/>
    <property type="molecule type" value="Genomic_DNA"/>
</dbReference>
<dbReference type="RefSeq" id="WP_187148153.1">
    <property type="nucleotide sequence ID" value="NZ_CP007493.1"/>
</dbReference>